<gene>
    <name evidence="1" type="ORF">S01H1_22862</name>
</gene>
<evidence type="ECO:0000313" key="1">
    <source>
        <dbReference type="EMBL" id="GAF92530.1"/>
    </source>
</evidence>
<name>X0UVR7_9ZZZZ</name>
<organism evidence="1">
    <name type="scientific">marine sediment metagenome</name>
    <dbReference type="NCBI Taxonomy" id="412755"/>
    <lineage>
        <taxon>unclassified sequences</taxon>
        <taxon>metagenomes</taxon>
        <taxon>ecological metagenomes</taxon>
    </lineage>
</organism>
<dbReference type="AlphaFoldDB" id="X0UVR7"/>
<proteinExistence type="predicted"/>
<sequence>MKVIITESQYNTLLLQEGSWWDTAKELGEKLFNKVSNYFNDLEFGQIKSFKPKFIKIAGGTEYKKLFKDLVKQKLSKKEFMDRLENPHEYYKPEMKQV</sequence>
<accession>X0UVR7</accession>
<feature type="non-terminal residue" evidence="1">
    <location>
        <position position="98"/>
    </location>
</feature>
<reference evidence="1" key="1">
    <citation type="journal article" date="2014" name="Front. Microbiol.">
        <title>High frequency of phylogenetically diverse reductive dehalogenase-homologous genes in deep subseafloor sedimentary metagenomes.</title>
        <authorList>
            <person name="Kawai M."/>
            <person name="Futagami T."/>
            <person name="Toyoda A."/>
            <person name="Takaki Y."/>
            <person name="Nishi S."/>
            <person name="Hori S."/>
            <person name="Arai W."/>
            <person name="Tsubouchi T."/>
            <person name="Morono Y."/>
            <person name="Uchiyama I."/>
            <person name="Ito T."/>
            <person name="Fujiyama A."/>
            <person name="Inagaki F."/>
            <person name="Takami H."/>
        </authorList>
    </citation>
    <scope>NUCLEOTIDE SEQUENCE</scope>
    <source>
        <strain evidence="1">Expedition CK06-06</strain>
    </source>
</reference>
<protein>
    <submittedName>
        <fullName evidence="1">Uncharacterized protein</fullName>
    </submittedName>
</protein>
<comment type="caution">
    <text evidence="1">The sequence shown here is derived from an EMBL/GenBank/DDBJ whole genome shotgun (WGS) entry which is preliminary data.</text>
</comment>
<dbReference type="EMBL" id="BARS01013014">
    <property type="protein sequence ID" value="GAF92530.1"/>
    <property type="molecule type" value="Genomic_DNA"/>
</dbReference>